<dbReference type="RefSeq" id="XP_043040908.1">
    <property type="nucleotide sequence ID" value="XM_043189507.1"/>
</dbReference>
<evidence type="ECO:0000256" key="2">
    <source>
        <dbReference type="ARBA" id="ARBA00022801"/>
    </source>
</evidence>
<dbReference type="EMBL" id="MU250532">
    <property type="protein sequence ID" value="KAG7447408.1"/>
    <property type="molecule type" value="Genomic_DNA"/>
</dbReference>
<dbReference type="AlphaFoldDB" id="A0A9P8ATG2"/>
<gene>
    <name evidence="4" type="ORF">BT62DRAFT_980389</name>
</gene>
<keyword evidence="3" id="KW-0326">Glycosidase</keyword>
<dbReference type="GO" id="GO:0008422">
    <property type="term" value="F:beta-glucosidase activity"/>
    <property type="evidence" value="ECO:0007669"/>
    <property type="project" value="TreeGrafter"/>
</dbReference>
<dbReference type="PANTHER" id="PTHR31297:SF42">
    <property type="entry name" value="GLYCOSIDE HYDROLASE FAMILY 5 DOMAIN-CONTAINING PROTEIN"/>
    <property type="match status" value="1"/>
</dbReference>
<keyword evidence="5" id="KW-1185">Reference proteome</keyword>
<dbReference type="GeneID" id="66111804"/>
<evidence type="ECO:0000313" key="4">
    <source>
        <dbReference type="EMBL" id="KAG7447408.1"/>
    </source>
</evidence>
<proteinExistence type="inferred from homology"/>
<evidence type="ECO:0000313" key="5">
    <source>
        <dbReference type="Proteomes" id="UP000812287"/>
    </source>
</evidence>
<evidence type="ECO:0000256" key="3">
    <source>
        <dbReference type="ARBA" id="ARBA00023295"/>
    </source>
</evidence>
<reference evidence="4" key="1">
    <citation type="submission" date="2020-11" db="EMBL/GenBank/DDBJ databases">
        <title>Adaptations for nitrogen fixation in a non-lichenized fungal sporocarp promotes dispersal by wood-feeding termites.</title>
        <authorList>
            <consortium name="DOE Joint Genome Institute"/>
            <person name="Koch R.A."/>
            <person name="Yoon G."/>
            <person name="Arayal U."/>
            <person name="Lail K."/>
            <person name="Amirebrahimi M."/>
            <person name="Labutti K."/>
            <person name="Lipzen A."/>
            <person name="Riley R."/>
            <person name="Barry K."/>
            <person name="Henrissat B."/>
            <person name="Grigoriev I.V."/>
            <person name="Herr J.R."/>
            <person name="Aime M.C."/>
        </authorList>
    </citation>
    <scope>NUCLEOTIDE SEQUENCE</scope>
    <source>
        <strain evidence="4">MCA 3950</strain>
    </source>
</reference>
<dbReference type="GO" id="GO:0005576">
    <property type="term" value="C:extracellular region"/>
    <property type="evidence" value="ECO:0007669"/>
    <property type="project" value="TreeGrafter"/>
</dbReference>
<comment type="similarity">
    <text evidence="1">Belongs to the glycosyl hydrolase 5 (cellulase A) family.</text>
</comment>
<name>A0A9P8ATG2_9AGAR</name>
<sequence>MAISLRRAVTVAAFLESVSANILPSFNYGTDKLVLESWITPSLFENTGDSGNIRLEWTFCEYQDTDTAKEMLQEHWSTWITEFDFADIAAEGLNHVRLLIGYWALPVSLLLPWRLSDSGWHSNRTNIGRSNDIFYKMSSMFADKVDMIEALNELSSIYPSHCYHEFIGLKPAGFYGDVALLAIKEYYYDGYPAVRSNQQRNALVLIHDAFQDLSYWKDFMCPEDKYDGVAMDIHRHQMFSNAVCPMCQEGLSLCSFHLWTIVGECTAAPIDCAKYLNGNYFDDSPKFGDCRCKTGSANGFSKEYKAFLRKYWEAQLVTYEKSTAGYIYWTWKAEFADDWSYQAGLAYGWIPRNLINRLYPNICG</sequence>
<organism evidence="4 5">
    <name type="scientific">Guyanagaster necrorhizus</name>
    <dbReference type="NCBI Taxonomy" id="856835"/>
    <lineage>
        <taxon>Eukaryota</taxon>
        <taxon>Fungi</taxon>
        <taxon>Dikarya</taxon>
        <taxon>Basidiomycota</taxon>
        <taxon>Agaricomycotina</taxon>
        <taxon>Agaricomycetes</taxon>
        <taxon>Agaricomycetidae</taxon>
        <taxon>Agaricales</taxon>
        <taxon>Marasmiineae</taxon>
        <taxon>Physalacriaceae</taxon>
        <taxon>Guyanagaster</taxon>
    </lineage>
</organism>
<dbReference type="Gene3D" id="3.20.20.80">
    <property type="entry name" value="Glycosidases"/>
    <property type="match status" value="2"/>
</dbReference>
<keyword evidence="2 4" id="KW-0378">Hydrolase</keyword>
<accession>A0A9P8ATG2</accession>
<dbReference type="InterPro" id="IPR017853">
    <property type="entry name" value="GH"/>
</dbReference>
<dbReference type="GO" id="GO:0009251">
    <property type="term" value="P:glucan catabolic process"/>
    <property type="evidence" value="ECO:0007669"/>
    <property type="project" value="TreeGrafter"/>
</dbReference>
<dbReference type="SUPFAM" id="SSF51445">
    <property type="entry name" value="(Trans)glycosidases"/>
    <property type="match status" value="1"/>
</dbReference>
<dbReference type="OrthoDB" id="62120at2759"/>
<dbReference type="Proteomes" id="UP000812287">
    <property type="component" value="Unassembled WGS sequence"/>
</dbReference>
<dbReference type="GO" id="GO:0009986">
    <property type="term" value="C:cell surface"/>
    <property type="evidence" value="ECO:0007669"/>
    <property type="project" value="TreeGrafter"/>
</dbReference>
<dbReference type="InterPro" id="IPR050386">
    <property type="entry name" value="Glycosyl_hydrolase_5"/>
</dbReference>
<evidence type="ECO:0000256" key="1">
    <source>
        <dbReference type="ARBA" id="ARBA00005641"/>
    </source>
</evidence>
<dbReference type="PANTHER" id="PTHR31297">
    <property type="entry name" value="GLUCAN ENDO-1,6-BETA-GLUCOSIDASE B"/>
    <property type="match status" value="1"/>
</dbReference>
<protein>
    <submittedName>
        <fullName evidence="4">Glycoside hydrolase</fullName>
    </submittedName>
</protein>
<comment type="caution">
    <text evidence="4">The sequence shown here is derived from an EMBL/GenBank/DDBJ whole genome shotgun (WGS) entry which is preliminary data.</text>
</comment>